<comment type="similarity">
    <text evidence="1">Belongs to the 'GDXG' lipolytic enzyme family.</text>
</comment>
<reference evidence="4" key="1">
    <citation type="submission" date="2022-07" db="EMBL/GenBank/DDBJ databases">
        <title>Pseudosulfitobacter sp. strain AP-MA-4, whole genome sequence.</title>
        <authorList>
            <person name="Jiang Y."/>
        </authorList>
    </citation>
    <scope>NUCLEOTIDE SEQUENCE</scope>
    <source>
        <strain evidence="4">AP-MA-4</strain>
    </source>
</reference>
<evidence type="ECO:0000313" key="5">
    <source>
        <dbReference type="Proteomes" id="UP001165396"/>
    </source>
</evidence>
<keyword evidence="5" id="KW-1185">Reference proteome</keyword>
<dbReference type="PANTHER" id="PTHR48081">
    <property type="entry name" value="AB HYDROLASE SUPERFAMILY PROTEIN C4A8.06C"/>
    <property type="match status" value="1"/>
</dbReference>
<evidence type="ECO:0000256" key="2">
    <source>
        <dbReference type="ARBA" id="ARBA00022801"/>
    </source>
</evidence>
<dbReference type="PANTHER" id="PTHR48081:SF8">
    <property type="entry name" value="ALPHA_BETA HYDROLASE FOLD-3 DOMAIN-CONTAINING PROTEIN-RELATED"/>
    <property type="match status" value="1"/>
</dbReference>
<gene>
    <name evidence="4" type="ORF">NTA49_14365</name>
</gene>
<evidence type="ECO:0000313" key="4">
    <source>
        <dbReference type="EMBL" id="MCR8827722.1"/>
    </source>
</evidence>
<name>A0ABT1Z3K0_9RHOB</name>
<dbReference type="GO" id="GO:0016787">
    <property type="term" value="F:hydrolase activity"/>
    <property type="evidence" value="ECO:0007669"/>
    <property type="project" value="UniProtKB-KW"/>
</dbReference>
<evidence type="ECO:0000256" key="1">
    <source>
        <dbReference type="ARBA" id="ARBA00010515"/>
    </source>
</evidence>
<dbReference type="Proteomes" id="UP001165396">
    <property type="component" value="Unassembled WGS sequence"/>
</dbReference>
<evidence type="ECO:0000259" key="3">
    <source>
        <dbReference type="Pfam" id="PF07859"/>
    </source>
</evidence>
<sequence>MSWQRSVLNNWLTWFEKPAMARAASHDEMRRRFESSARLFFHGPRDVARHWRDLGSGEALWLEPKGADAGQVLLYFHGGGYIFGSPRTHAAMVAALARRAGLRAVLPVYPLAPEAPYPAALDRAEDAYHALVASGVSPQRIIMGGDSAGGGLVLALLARLIQCGADLPAGVFAFSPLTDLTFSGASLQVNARCEAMLPTNRVSEMAEAYLHGTAPTDPQASPLFADFKGAPPTWIAAGDTEILLDDTRRLVPRMKAQGVSVQMHIAHDVPHVWPMFHNTLPEARQTLDQLAGWIRTRLAAAGES</sequence>
<dbReference type="EMBL" id="JANKJG010000011">
    <property type="protein sequence ID" value="MCR8827722.1"/>
    <property type="molecule type" value="Genomic_DNA"/>
</dbReference>
<dbReference type="InterPro" id="IPR029058">
    <property type="entry name" value="AB_hydrolase_fold"/>
</dbReference>
<keyword evidence="2 4" id="KW-0378">Hydrolase</keyword>
<dbReference type="InterPro" id="IPR002168">
    <property type="entry name" value="Lipase_GDXG_HIS_AS"/>
</dbReference>
<dbReference type="RefSeq" id="WP_258295490.1">
    <property type="nucleotide sequence ID" value="NZ_JANKJG010000011.1"/>
</dbReference>
<comment type="caution">
    <text evidence="4">The sequence shown here is derived from an EMBL/GenBank/DDBJ whole genome shotgun (WGS) entry which is preliminary data.</text>
</comment>
<dbReference type="SUPFAM" id="SSF53474">
    <property type="entry name" value="alpha/beta-Hydrolases"/>
    <property type="match status" value="1"/>
</dbReference>
<organism evidence="4 5">
    <name type="scientific">Pseudosulfitobacter koreensis</name>
    <dbReference type="NCBI Taxonomy" id="2968472"/>
    <lineage>
        <taxon>Bacteria</taxon>
        <taxon>Pseudomonadati</taxon>
        <taxon>Pseudomonadota</taxon>
        <taxon>Alphaproteobacteria</taxon>
        <taxon>Rhodobacterales</taxon>
        <taxon>Roseobacteraceae</taxon>
        <taxon>Pseudosulfitobacter</taxon>
    </lineage>
</organism>
<dbReference type="Gene3D" id="3.40.50.1820">
    <property type="entry name" value="alpha/beta hydrolase"/>
    <property type="match status" value="1"/>
</dbReference>
<protein>
    <submittedName>
        <fullName evidence="4">Alpha/beta hydrolase</fullName>
    </submittedName>
</protein>
<feature type="domain" description="Alpha/beta hydrolase fold-3" evidence="3">
    <location>
        <begin position="73"/>
        <end position="273"/>
    </location>
</feature>
<proteinExistence type="inferred from homology"/>
<dbReference type="Pfam" id="PF07859">
    <property type="entry name" value="Abhydrolase_3"/>
    <property type="match status" value="1"/>
</dbReference>
<dbReference type="InterPro" id="IPR050300">
    <property type="entry name" value="GDXG_lipolytic_enzyme"/>
</dbReference>
<accession>A0ABT1Z3K0</accession>
<dbReference type="PROSITE" id="PS01173">
    <property type="entry name" value="LIPASE_GDXG_HIS"/>
    <property type="match status" value="1"/>
</dbReference>
<dbReference type="InterPro" id="IPR013094">
    <property type="entry name" value="AB_hydrolase_3"/>
</dbReference>